<dbReference type="OrthoDB" id="6369810at2759"/>
<dbReference type="AlphaFoldDB" id="A0A8J4TW02"/>
<dbReference type="InterPro" id="IPR016186">
    <property type="entry name" value="C-type_lectin-like/link_sf"/>
</dbReference>
<organism evidence="1 2">
    <name type="scientific">Clarias magur</name>
    <name type="common">Asian catfish</name>
    <name type="synonym">Macropteronotus magur</name>
    <dbReference type="NCBI Taxonomy" id="1594786"/>
    <lineage>
        <taxon>Eukaryota</taxon>
        <taxon>Metazoa</taxon>
        <taxon>Chordata</taxon>
        <taxon>Craniata</taxon>
        <taxon>Vertebrata</taxon>
        <taxon>Euteleostomi</taxon>
        <taxon>Actinopterygii</taxon>
        <taxon>Neopterygii</taxon>
        <taxon>Teleostei</taxon>
        <taxon>Ostariophysi</taxon>
        <taxon>Siluriformes</taxon>
        <taxon>Clariidae</taxon>
        <taxon>Clarias</taxon>
    </lineage>
</organism>
<proteinExistence type="predicted"/>
<dbReference type="SUPFAM" id="SSF56436">
    <property type="entry name" value="C-type lectin-like"/>
    <property type="match status" value="1"/>
</dbReference>
<keyword evidence="2" id="KW-1185">Reference proteome</keyword>
<evidence type="ECO:0000313" key="2">
    <source>
        <dbReference type="Proteomes" id="UP000727407"/>
    </source>
</evidence>
<dbReference type="Proteomes" id="UP000727407">
    <property type="component" value="Unassembled WGS sequence"/>
</dbReference>
<dbReference type="InterPro" id="IPR016187">
    <property type="entry name" value="CTDL_fold"/>
</dbReference>
<evidence type="ECO:0000313" key="1">
    <source>
        <dbReference type="EMBL" id="KAF5893031.1"/>
    </source>
</evidence>
<protein>
    <submittedName>
        <fullName evidence="1">Putative C-type lectin domain family 20 member A isoform X1</fullName>
    </submittedName>
</protein>
<feature type="non-terminal residue" evidence="1">
    <location>
        <position position="79"/>
    </location>
</feature>
<sequence length="79" mass="8844">TKTGIDSFIFITTGMSWYDAQIYCRLHYTDMASIKNTAENSFIGGLSAEFSKQQQIIRVKVNSSQDVNDPAVMAAFLEK</sequence>
<gene>
    <name evidence="1" type="ORF">DAT39_017259</name>
</gene>
<accession>A0A8J4TW02</accession>
<reference evidence="1" key="1">
    <citation type="submission" date="2020-07" db="EMBL/GenBank/DDBJ databases">
        <title>Clarias magur genome sequencing, assembly and annotation.</title>
        <authorList>
            <person name="Kushwaha B."/>
            <person name="Kumar R."/>
            <person name="Das P."/>
            <person name="Joshi C.G."/>
            <person name="Kumar D."/>
            <person name="Nagpure N.S."/>
            <person name="Pandey M."/>
            <person name="Agarwal S."/>
            <person name="Srivastava S."/>
            <person name="Singh M."/>
            <person name="Sahoo L."/>
            <person name="Jayasankar P."/>
            <person name="Meher P.K."/>
            <person name="Koringa P.G."/>
            <person name="Iquebal M.A."/>
            <person name="Das S.P."/>
            <person name="Bit A."/>
            <person name="Patnaik S."/>
            <person name="Patel N."/>
            <person name="Shah T.M."/>
            <person name="Hinsu A."/>
            <person name="Jena J.K."/>
        </authorList>
    </citation>
    <scope>NUCLEOTIDE SEQUENCE</scope>
    <source>
        <strain evidence="1">CIFAMagur01</strain>
        <tissue evidence="1">Testis</tissue>
    </source>
</reference>
<dbReference type="Gene3D" id="3.10.100.10">
    <property type="entry name" value="Mannose-Binding Protein A, subunit A"/>
    <property type="match status" value="1"/>
</dbReference>
<feature type="non-terminal residue" evidence="1">
    <location>
        <position position="1"/>
    </location>
</feature>
<dbReference type="EMBL" id="QNUK01000458">
    <property type="protein sequence ID" value="KAF5893031.1"/>
    <property type="molecule type" value="Genomic_DNA"/>
</dbReference>
<comment type="caution">
    <text evidence="1">The sequence shown here is derived from an EMBL/GenBank/DDBJ whole genome shotgun (WGS) entry which is preliminary data.</text>
</comment>
<name>A0A8J4TW02_CLAMG</name>